<gene>
    <name evidence="3" type="ORF">C2845_PM01G32730</name>
</gene>
<evidence type="ECO:0000256" key="1">
    <source>
        <dbReference type="SAM" id="MobiDB-lite"/>
    </source>
</evidence>
<sequence length="187" mass="19748">MARWSASTAAVLSAGLLLCVMSLAASAQPLQLGNMQVITMNGKRNSKFTCADTRENSKRPGCTATCPNRCLKKCLVLCPTCKTFCLCDFYPGVSCGDPRFTGADGNNFPATLAALPHLGQLNLSQNRLAGEIALPGEFVSRLGRHLDVRGNDELCVDRGLQESGYLGAPRRRPVAGGGAKATEPSAC</sequence>
<feature type="chain" id="PRO_5017934320" evidence="2">
    <location>
        <begin position="28"/>
        <end position="187"/>
    </location>
</feature>
<dbReference type="PANTHER" id="PTHR31656">
    <property type="entry name" value="ROOT CAP DOMAIN-CONTAINING PROTEIN"/>
    <property type="match status" value="1"/>
</dbReference>
<dbReference type="Proteomes" id="UP000275267">
    <property type="component" value="Unassembled WGS sequence"/>
</dbReference>
<comment type="caution">
    <text evidence="3">The sequence shown here is derived from an EMBL/GenBank/DDBJ whole genome shotgun (WGS) entry which is preliminary data.</text>
</comment>
<organism evidence="3 4">
    <name type="scientific">Panicum miliaceum</name>
    <name type="common">Proso millet</name>
    <name type="synonym">Broomcorn millet</name>
    <dbReference type="NCBI Taxonomy" id="4540"/>
    <lineage>
        <taxon>Eukaryota</taxon>
        <taxon>Viridiplantae</taxon>
        <taxon>Streptophyta</taxon>
        <taxon>Embryophyta</taxon>
        <taxon>Tracheophyta</taxon>
        <taxon>Spermatophyta</taxon>
        <taxon>Magnoliopsida</taxon>
        <taxon>Liliopsida</taxon>
        <taxon>Poales</taxon>
        <taxon>Poaceae</taxon>
        <taxon>PACMAD clade</taxon>
        <taxon>Panicoideae</taxon>
        <taxon>Panicodae</taxon>
        <taxon>Paniceae</taxon>
        <taxon>Panicinae</taxon>
        <taxon>Panicum</taxon>
        <taxon>Panicum sect. Panicum</taxon>
    </lineage>
</organism>
<name>A0A3L6TJQ8_PANMI</name>
<protein>
    <submittedName>
        <fullName evidence="3">Uncharacterized protein</fullName>
    </submittedName>
</protein>
<dbReference type="OrthoDB" id="10517790at2759"/>
<evidence type="ECO:0000313" key="4">
    <source>
        <dbReference type="Proteomes" id="UP000275267"/>
    </source>
</evidence>
<proteinExistence type="predicted"/>
<keyword evidence="2" id="KW-0732">Signal</keyword>
<dbReference type="EMBL" id="PQIB02000001">
    <property type="protein sequence ID" value="RLN39014.1"/>
    <property type="molecule type" value="Genomic_DNA"/>
</dbReference>
<reference evidence="4" key="1">
    <citation type="journal article" date="2019" name="Nat. Commun.">
        <title>The genome of broomcorn millet.</title>
        <authorList>
            <person name="Zou C."/>
            <person name="Miki D."/>
            <person name="Li D."/>
            <person name="Tang Q."/>
            <person name="Xiao L."/>
            <person name="Rajput S."/>
            <person name="Deng P."/>
            <person name="Jia W."/>
            <person name="Huang R."/>
            <person name="Zhang M."/>
            <person name="Sun Y."/>
            <person name="Hu J."/>
            <person name="Fu X."/>
            <person name="Schnable P.S."/>
            <person name="Li F."/>
            <person name="Zhang H."/>
            <person name="Feng B."/>
            <person name="Zhu X."/>
            <person name="Liu R."/>
            <person name="Schnable J.C."/>
            <person name="Zhu J.-K."/>
            <person name="Zhang H."/>
        </authorList>
    </citation>
    <scope>NUCLEOTIDE SEQUENCE [LARGE SCALE GENOMIC DNA]</scope>
</reference>
<dbReference type="STRING" id="4540.A0A3L6TJQ8"/>
<feature type="region of interest" description="Disordered" evidence="1">
    <location>
        <begin position="167"/>
        <end position="187"/>
    </location>
</feature>
<feature type="signal peptide" evidence="2">
    <location>
        <begin position="1"/>
        <end position="27"/>
    </location>
</feature>
<dbReference type="AlphaFoldDB" id="A0A3L6TJQ8"/>
<evidence type="ECO:0000256" key="2">
    <source>
        <dbReference type="SAM" id="SignalP"/>
    </source>
</evidence>
<keyword evidence="4" id="KW-1185">Reference proteome</keyword>
<accession>A0A3L6TJQ8</accession>
<evidence type="ECO:0000313" key="3">
    <source>
        <dbReference type="EMBL" id="RLN39014.1"/>
    </source>
</evidence>